<sequence>MFITIAPEKWDVLYRLDLDDYFTIEYDRIKAQAKVSFTFRIVESGFPLWAYNLLMDAMPKDSLRSIGCAQIPSLKLPTFKFTSDSLEFFTLSKSNYFLREQNDGVCHLMVQGYKSNDWAIGAAVTKTHEAFFYRDDGTQDNKFGFRPLDKPSVFTH</sequence>
<dbReference type="EMBL" id="CAIX01000268">
    <property type="protein sequence ID" value="CCI49034.1"/>
    <property type="molecule type" value="Genomic_DNA"/>
</dbReference>
<dbReference type="AlphaFoldDB" id="A0A024GQ70"/>
<dbReference type="SUPFAM" id="SSF50630">
    <property type="entry name" value="Acid proteases"/>
    <property type="match status" value="1"/>
</dbReference>
<dbReference type="Gene3D" id="2.40.70.10">
    <property type="entry name" value="Acid Proteases"/>
    <property type="match status" value="1"/>
</dbReference>
<comment type="caution">
    <text evidence="1">The sequence shown here is derived from an EMBL/GenBank/DDBJ whole genome shotgun (WGS) entry which is preliminary data.</text>
</comment>
<evidence type="ECO:0008006" key="3">
    <source>
        <dbReference type="Google" id="ProtNLM"/>
    </source>
</evidence>
<dbReference type="Proteomes" id="UP000053237">
    <property type="component" value="Unassembled WGS sequence"/>
</dbReference>
<accession>A0A024GQ70</accession>
<gene>
    <name evidence="1" type="ORF">BN9_102880</name>
</gene>
<evidence type="ECO:0000313" key="1">
    <source>
        <dbReference type="EMBL" id="CCI49034.1"/>
    </source>
</evidence>
<protein>
    <recommendedName>
        <fullName evidence="3">Peptidase A1 domain-containing protein</fullName>
    </recommendedName>
</protein>
<reference evidence="1 2" key="1">
    <citation type="submission" date="2012-05" db="EMBL/GenBank/DDBJ databases">
        <title>Recombination and specialization in a pathogen metapopulation.</title>
        <authorList>
            <person name="Gardiner A."/>
            <person name="Kemen E."/>
            <person name="Schultz-Larsen T."/>
            <person name="MacLean D."/>
            <person name="Van Oosterhout C."/>
            <person name="Jones J.D.G."/>
        </authorList>
    </citation>
    <scope>NUCLEOTIDE SEQUENCE [LARGE SCALE GENOMIC DNA]</scope>
    <source>
        <strain evidence="1 2">Ac Nc2</strain>
    </source>
</reference>
<organism evidence="1 2">
    <name type="scientific">Albugo candida</name>
    <dbReference type="NCBI Taxonomy" id="65357"/>
    <lineage>
        <taxon>Eukaryota</taxon>
        <taxon>Sar</taxon>
        <taxon>Stramenopiles</taxon>
        <taxon>Oomycota</taxon>
        <taxon>Peronosporomycetes</taxon>
        <taxon>Albuginales</taxon>
        <taxon>Albuginaceae</taxon>
        <taxon>Albugo</taxon>
    </lineage>
</organism>
<dbReference type="InterPro" id="IPR021109">
    <property type="entry name" value="Peptidase_aspartic_dom_sf"/>
</dbReference>
<name>A0A024GQ70_9STRA</name>
<dbReference type="InParanoid" id="A0A024GQ70"/>
<proteinExistence type="predicted"/>
<keyword evidence="2" id="KW-1185">Reference proteome</keyword>
<evidence type="ECO:0000313" key="2">
    <source>
        <dbReference type="Proteomes" id="UP000053237"/>
    </source>
</evidence>